<dbReference type="eggNOG" id="ENOG5033B6P">
    <property type="taxonomic scope" value="Bacteria"/>
</dbReference>
<keyword evidence="1" id="KW-0812">Transmembrane</keyword>
<sequence>MTIGWTEATWAMGLVIAWSGALLGVIRAMLTRLVVDMDKRLDKQSHDIARLDGEVQRLLAELPLHYQRRDDAIRELTVLVARIDAVGTRLDGCVRRDDHIRSETVLHAKLDAVAARLDKLMNKENRA</sequence>
<reference evidence="2 3" key="1">
    <citation type="journal article" date="2003" name="Proc. Natl. Acad. Sci. U.S.A.">
        <title>The complete genome sequence of Chromobacterium violaceum reveals remarkable and exploitable bacterial adaptability.</title>
        <authorList>
            <person name="Vasconcelos A.T.R."/>
            <person name="de Almeida D.F."/>
            <person name="Almeida F.C."/>
            <person name="de Almeida L.G.P."/>
            <person name="de Almeida R."/>
            <person name="Goncalves J.A.A."/>
            <person name="Andrade E.M."/>
            <person name="Antonio R.V."/>
            <person name="Araripe J."/>
            <person name="de Araujo M.F.F."/>
            <person name="Filho S.A."/>
            <person name="Azevedo V."/>
            <person name="Batista A.J."/>
            <person name="Bataus L.A.M."/>
            <person name="Batista J.S."/>
            <person name="Belo A."/>
            <person name="vander Berg C."/>
            <person name="Blamey J."/>
            <person name="Bogo M."/>
            <person name="Bonato S."/>
            <person name="Bordignon J."/>
            <person name="Brito C.A."/>
            <person name="Brocchi M."/>
            <person name="Burity H.A."/>
            <person name="Camargo A.A."/>
            <person name="Cardoso D.D.P."/>
            <person name="Carneiro N.P."/>
            <person name="Carraro D.M."/>
            <person name="Carvalho C.M.B."/>
            <person name="Cascardo J.C.M."/>
            <person name="Cavada B.S."/>
            <person name="Chueire L.M.O."/>
            <person name="Pasa T.B.C."/>
            <person name="Duran N."/>
            <person name="Fagundes N."/>
            <person name="Falcao C.L."/>
            <person name="Fantinatti F."/>
            <person name="Farias I.P."/>
            <person name="Felipe M.S.S."/>
            <person name="Ferrari L.P."/>
            <person name="Ferro J.A."/>
            <person name="Ferro M.I.T."/>
            <person name="Franco G.R."/>
            <person name="Freitas N.S.A."/>
            <person name="Furlan L.R."/>
            <person name="Gazzinelli R.T."/>
            <person name="Gomes E.A."/>
            <person name="Goncalves P.R."/>
            <person name="Grangeiro T.B."/>
            <person name="Grattapaglia D."/>
            <person name="Grisard E.C."/>
            <person name="Guimaraes C.T."/>
            <person name="Hanna E.S."/>
            <person name="Hungria M."/>
            <person name="Jardim S.N."/>
            <person name="Laurino J."/>
            <person name="Leoi L.C.T."/>
            <person name="Fassarella L."/>
            <person name="Lima A."/>
            <person name="Loureiro M.F."/>
            <person name="Lyra M.C.P."/>
            <person name="Macedo M."/>
            <person name="Madeira H.M.F."/>
            <person name="Manfio G.P."/>
            <person name="Maranhao A.Q."/>
            <person name="Martins W.S."/>
            <person name="di Mauro S.M.Z."/>
            <person name="de Medeiros S.R.B."/>
            <person name="Meissner R.D.V."/>
            <person name="Menck C.F.M."/>
            <person name="Moreira M.A.M."/>
            <person name="Nascimento F.F."/>
            <person name="Nicolas M.F."/>
            <person name="Oliveira J.G."/>
            <person name="Oliveira S.C."/>
            <person name="Paixao R.F.C."/>
            <person name="Parente J.A."/>
            <person name="Pedrosa F.O."/>
            <person name="Pena S.J.D."/>
            <person name="Perreira J.O."/>
            <person name="Perreira M."/>
            <person name="Pinto L.S.R.C."/>
            <person name="Pinto L.S."/>
            <person name="Porto J.I.R."/>
            <person name="Potrich D.P."/>
            <person name="Neto C.E.R."/>
            <person name="Reis A.M.M."/>
            <person name="Rigo L.U."/>
            <person name="Rondinelli E."/>
            <person name="dos Santos E.B.P."/>
            <person name="Santos F.R."/>
            <person name="Schneider M.P.C."/>
            <person name="Seuanez H.N."/>
            <person name="Silva A.M.R."/>
            <person name="da Silva A.L.C."/>
            <person name="Silva D.W."/>
            <person name="Silva R."/>
            <person name="Simoes I.C."/>
            <person name="Simon D."/>
            <person name="Soares C.M.A."/>
            <person name="Soares R.B.A."/>
            <person name="Souza E.M."/>
            <person name="Souza K.R.L."/>
            <person name="Souza R.C."/>
            <person name="Steffens M.B.R."/>
            <person name="Steindel M."/>
            <person name="Teixeira S.R."/>
            <person name="Urmenyi T."/>
            <person name="Vettore A."/>
            <person name="Wassem R."/>
            <person name="Zaha A."/>
            <person name="Simpson A.J.G."/>
        </authorList>
    </citation>
    <scope>NUCLEOTIDE SEQUENCE [LARGE SCALE GENOMIC DNA]</scope>
    <source>
        <strain evidence="3">ATCC 12472 / DSM 30191 / JCM 1249 / NBRC 12614 / NCIMB 9131 / NCTC 9757</strain>
    </source>
</reference>
<keyword evidence="1" id="KW-0472">Membrane</keyword>
<protein>
    <recommendedName>
        <fullName evidence="4">DUF2730 domain-containing protein</fullName>
    </recommendedName>
</protein>
<accession>Q7NW47</accession>
<evidence type="ECO:0008006" key="4">
    <source>
        <dbReference type="Google" id="ProtNLM"/>
    </source>
</evidence>
<evidence type="ECO:0000256" key="1">
    <source>
        <dbReference type="SAM" id="Phobius"/>
    </source>
</evidence>
<dbReference type="Proteomes" id="UP000001424">
    <property type="component" value="Chromosome"/>
</dbReference>
<keyword evidence="1" id="KW-1133">Transmembrane helix</keyword>
<gene>
    <name evidence="2" type="ordered locus">CV_2143</name>
</gene>
<dbReference type="AlphaFoldDB" id="Q7NW47"/>
<dbReference type="EMBL" id="AE016825">
    <property type="protein sequence ID" value="AAQ59816.1"/>
    <property type="molecule type" value="Genomic_DNA"/>
</dbReference>
<dbReference type="OrthoDB" id="5689128at2"/>
<dbReference type="STRING" id="243365.CV_2143"/>
<feature type="transmembrane region" description="Helical" evidence="1">
    <location>
        <begin position="12"/>
        <end position="35"/>
    </location>
</feature>
<evidence type="ECO:0000313" key="3">
    <source>
        <dbReference type="Proteomes" id="UP000001424"/>
    </source>
</evidence>
<organism evidence="2 3">
    <name type="scientific">Chromobacterium violaceum (strain ATCC 12472 / DSM 30191 / JCM 1249 / CCUG 213 / NBRC 12614 / NCIMB 9131 / NCTC 9757 / MK)</name>
    <dbReference type="NCBI Taxonomy" id="243365"/>
    <lineage>
        <taxon>Bacteria</taxon>
        <taxon>Pseudomonadati</taxon>
        <taxon>Pseudomonadota</taxon>
        <taxon>Betaproteobacteria</taxon>
        <taxon>Neisseriales</taxon>
        <taxon>Chromobacteriaceae</taxon>
        <taxon>Chromobacterium</taxon>
    </lineage>
</organism>
<proteinExistence type="predicted"/>
<keyword evidence="3" id="KW-1185">Reference proteome</keyword>
<name>Q7NW47_CHRVO</name>
<dbReference type="HOGENOM" id="CLU_1966647_0_0_4"/>
<evidence type="ECO:0000313" key="2">
    <source>
        <dbReference type="EMBL" id="AAQ59816.1"/>
    </source>
</evidence>
<dbReference type="KEGG" id="cvi:CV_2143"/>
<dbReference type="RefSeq" id="WP_011135691.1">
    <property type="nucleotide sequence ID" value="NC_005085.1"/>
</dbReference>